<dbReference type="GO" id="GO:0016289">
    <property type="term" value="F:acyl-CoA hydrolase activity"/>
    <property type="evidence" value="ECO:0007669"/>
    <property type="project" value="UniProtKB-ARBA"/>
</dbReference>
<reference evidence="4" key="1">
    <citation type="journal article" date="2019" name="Int. J. Syst. Evol. Microbiol.">
        <title>The Global Catalogue of Microorganisms (GCM) 10K type strain sequencing project: providing services to taxonomists for standard genome sequencing and annotation.</title>
        <authorList>
            <consortium name="The Broad Institute Genomics Platform"/>
            <consortium name="The Broad Institute Genome Sequencing Center for Infectious Disease"/>
            <person name="Wu L."/>
            <person name="Ma J."/>
        </authorList>
    </citation>
    <scope>NUCLEOTIDE SEQUENCE [LARGE SCALE GENOMIC DNA]</scope>
    <source>
        <strain evidence="4">CGMCC 1.12664</strain>
    </source>
</reference>
<organism evidence="3 4">
    <name type="scientific">Primorskyibacter flagellatus</name>
    <dbReference type="NCBI Taxonomy" id="1387277"/>
    <lineage>
        <taxon>Bacteria</taxon>
        <taxon>Pseudomonadati</taxon>
        <taxon>Pseudomonadota</taxon>
        <taxon>Alphaproteobacteria</taxon>
        <taxon>Rhodobacterales</taxon>
        <taxon>Roseobacteraceae</taxon>
        <taxon>Primorskyibacter</taxon>
    </lineage>
</organism>
<feature type="domain" description="Thioesterase" evidence="2">
    <location>
        <begin position="37"/>
        <end position="116"/>
    </location>
</feature>
<name>A0A917ADX5_9RHOB</name>
<sequence>MQDSKEYGGHLKFSTEVLSPEEARGTMPVQPGVLNPFGTVHAGALVWFADVTATRLALQGADVSGGMSGFPLAINLQAQLMSNVTEGTLTARSRFVKKGRTLKIVRTEVRSAEGVLLIELTSSHISSR</sequence>
<evidence type="ECO:0000313" key="4">
    <source>
        <dbReference type="Proteomes" id="UP000612855"/>
    </source>
</evidence>
<protein>
    <recommendedName>
        <fullName evidence="2">Thioesterase domain-containing protein</fullName>
    </recommendedName>
</protein>
<dbReference type="InterPro" id="IPR003736">
    <property type="entry name" value="PAAI_dom"/>
</dbReference>
<dbReference type="NCBIfam" id="TIGR00369">
    <property type="entry name" value="unchar_dom_1"/>
    <property type="match status" value="1"/>
</dbReference>
<dbReference type="InterPro" id="IPR006683">
    <property type="entry name" value="Thioestr_dom"/>
</dbReference>
<accession>A0A917ADX5</accession>
<dbReference type="Pfam" id="PF03061">
    <property type="entry name" value="4HBT"/>
    <property type="match status" value="1"/>
</dbReference>
<dbReference type="SUPFAM" id="SSF54637">
    <property type="entry name" value="Thioesterase/thiol ester dehydrase-isomerase"/>
    <property type="match status" value="1"/>
</dbReference>
<dbReference type="InterPro" id="IPR029069">
    <property type="entry name" value="HotDog_dom_sf"/>
</dbReference>
<evidence type="ECO:0000259" key="2">
    <source>
        <dbReference type="Pfam" id="PF03061"/>
    </source>
</evidence>
<keyword evidence="4" id="KW-1185">Reference proteome</keyword>
<dbReference type="Proteomes" id="UP000612855">
    <property type="component" value="Unassembled WGS sequence"/>
</dbReference>
<proteinExistence type="predicted"/>
<evidence type="ECO:0000256" key="1">
    <source>
        <dbReference type="ARBA" id="ARBA00022801"/>
    </source>
</evidence>
<dbReference type="RefSeq" id="WP_229737697.1">
    <property type="nucleotide sequence ID" value="NZ_BMFJ01000002.1"/>
</dbReference>
<comment type="caution">
    <text evidence="3">The sequence shown here is derived from an EMBL/GenBank/DDBJ whole genome shotgun (WGS) entry which is preliminary data.</text>
</comment>
<dbReference type="AlphaFoldDB" id="A0A917ADX5"/>
<dbReference type="CDD" id="cd03443">
    <property type="entry name" value="PaaI_thioesterase"/>
    <property type="match status" value="1"/>
</dbReference>
<keyword evidence="1" id="KW-0378">Hydrolase</keyword>
<evidence type="ECO:0000313" key="3">
    <source>
        <dbReference type="EMBL" id="GGE45920.1"/>
    </source>
</evidence>
<dbReference type="Gene3D" id="3.10.129.10">
    <property type="entry name" value="Hotdog Thioesterase"/>
    <property type="match status" value="1"/>
</dbReference>
<gene>
    <name evidence="3" type="ORF">GCM10011360_36440</name>
</gene>
<dbReference type="EMBL" id="BMFJ01000002">
    <property type="protein sequence ID" value="GGE45920.1"/>
    <property type="molecule type" value="Genomic_DNA"/>
</dbReference>